<name>A0A2U3DTJ4_PURLI</name>
<dbReference type="AlphaFoldDB" id="A0A2U3DTJ4"/>
<proteinExistence type="predicted"/>
<organism evidence="1 2">
    <name type="scientific">Purpureocillium lilacinum</name>
    <name type="common">Paecilomyces lilacinus</name>
    <dbReference type="NCBI Taxonomy" id="33203"/>
    <lineage>
        <taxon>Eukaryota</taxon>
        <taxon>Fungi</taxon>
        <taxon>Dikarya</taxon>
        <taxon>Ascomycota</taxon>
        <taxon>Pezizomycotina</taxon>
        <taxon>Sordariomycetes</taxon>
        <taxon>Hypocreomycetidae</taxon>
        <taxon>Hypocreales</taxon>
        <taxon>Ophiocordycipitaceae</taxon>
        <taxon>Purpureocillium</taxon>
    </lineage>
</organism>
<gene>
    <name evidence="1" type="ORF">PCL_06997</name>
</gene>
<protein>
    <submittedName>
        <fullName evidence="1">Uncharacterized protein</fullName>
    </submittedName>
</protein>
<accession>A0A2U3DTJ4</accession>
<dbReference type="Proteomes" id="UP000245956">
    <property type="component" value="Unassembled WGS sequence"/>
</dbReference>
<comment type="caution">
    <text evidence="1">The sequence shown here is derived from an EMBL/GenBank/DDBJ whole genome shotgun (WGS) entry which is preliminary data.</text>
</comment>
<sequence length="150" mass="17546">MPYWELLDLVRAPGFNKTYGGLARREPVGTTPGYLQFRHNFDNDVWTDYRVSRDAANYFIKEYIKCRDEGIDHAPEFLAEDHHARVANVDDIERHEIRLRILRQKILSEMRSMDNILGQVQCIFGHPFHALMVFGGSALDFQSIYYVISH</sequence>
<evidence type="ECO:0000313" key="2">
    <source>
        <dbReference type="Proteomes" id="UP000245956"/>
    </source>
</evidence>
<reference evidence="1 2" key="1">
    <citation type="journal article" date="2016" name="Front. Microbiol.">
        <title>Genome and transcriptome sequences reveal the specific parasitism of the nematophagous Purpureocillium lilacinum 36-1.</title>
        <authorList>
            <person name="Xie J."/>
            <person name="Li S."/>
            <person name="Mo C."/>
            <person name="Xiao X."/>
            <person name="Peng D."/>
            <person name="Wang G."/>
            <person name="Xiao Y."/>
        </authorList>
    </citation>
    <scope>NUCLEOTIDE SEQUENCE [LARGE SCALE GENOMIC DNA]</scope>
    <source>
        <strain evidence="1 2">36-1</strain>
    </source>
</reference>
<dbReference type="EMBL" id="LCWV01000032">
    <property type="protein sequence ID" value="PWI65578.1"/>
    <property type="molecule type" value="Genomic_DNA"/>
</dbReference>
<evidence type="ECO:0000313" key="1">
    <source>
        <dbReference type="EMBL" id="PWI65578.1"/>
    </source>
</evidence>